<dbReference type="EMBL" id="ANIZ01004575">
    <property type="protein sequence ID" value="ETI30006.1"/>
    <property type="molecule type" value="Genomic_DNA"/>
</dbReference>
<dbReference type="EMBL" id="ANIZ01002698">
    <property type="protein sequence ID" value="ETI38979.1"/>
    <property type="molecule type" value="Genomic_DNA"/>
</dbReference>
<sequence>RSHFPIFFEDVKTKRLSLLSVGSHYSYDQHRVYRFGYSLRAARRLPSLPTR</sequence>
<evidence type="ECO:0000313" key="3">
    <source>
        <dbReference type="Proteomes" id="UP000018721"/>
    </source>
</evidence>
<feature type="non-terminal residue" evidence="2">
    <location>
        <position position="1"/>
    </location>
</feature>
<comment type="caution">
    <text evidence="2">The sequence shown here is derived from an EMBL/GenBank/DDBJ whole genome shotgun (WGS) entry which is preliminary data.</text>
</comment>
<accession>V9EIJ1</accession>
<dbReference type="Proteomes" id="UP000018721">
    <property type="component" value="Unassembled WGS sequence"/>
</dbReference>
<name>V9EIJ1_PHYNI</name>
<keyword evidence="3" id="KW-1185">Reference proteome</keyword>
<dbReference type="HOGENOM" id="CLU_3112815_0_0_1"/>
<gene>
    <name evidence="2" type="ORF">F443_15374</name>
    <name evidence="1" type="ORF">F443_22874</name>
</gene>
<proteinExistence type="predicted"/>
<dbReference type="AlphaFoldDB" id="V9EIJ1"/>
<evidence type="ECO:0000313" key="1">
    <source>
        <dbReference type="EMBL" id="ETI30006.1"/>
    </source>
</evidence>
<evidence type="ECO:0000313" key="2">
    <source>
        <dbReference type="EMBL" id="ETI38979.1"/>
    </source>
</evidence>
<organism evidence="2 3">
    <name type="scientific">Phytophthora nicotianae P1569</name>
    <dbReference type="NCBI Taxonomy" id="1317065"/>
    <lineage>
        <taxon>Eukaryota</taxon>
        <taxon>Sar</taxon>
        <taxon>Stramenopiles</taxon>
        <taxon>Oomycota</taxon>
        <taxon>Peronosporomycetes</taxon>
        <taxon>Peronosporales</taxon>
        <taxon>Peronosporaceae</taxon>
        <taxon>Phytophthora</taxon>
    </lineage>
</organism>
<protein>
    <submittedName>
        <fullName evidence="2">Uncharacterized protein</fullName>
    </submittedName>
</protein>
<reference evidence="2 3" key="1">
    <citation type="submission" date="2013-11" db="EMBL/GenBank/DDBJ databases">
        <title>The Genome Sequence of Phytophthora parasitica P1569.</title>
        <authorList>
            <consortium name="The Broad Institute Genomics Platform"/>
            <person name="Russ C."/>
            <person name="Tyler B."/>
            <person name="Panabieres F."/>
            <person name="Shan W."/>
            <person name="Tripathy S."/>
            <person name="Grunwald N."/>
            <person name="Machado M."/>
            <person name="Johnson C.S."/>
            <person name="Arredondo F."/>
            <person name="Hong C."/>
            <person name="Coffey M."/>
            <person name="Young S.K."/>
            <person name="Zeng Q."/>
            <person name="Gargeya S."/>
            <person name="Fitzgerald M."/>
            <person name="Abouelleil A."/>
            <person name="Alvarado L."/>
            <person name="Chapman S.B."/>
            <person name="Gainer-Dewar J."/>
            <person name="Goldberg J."/>
            <person name="Griggs A."/>
            <person name="Gujja S."/>
            <person name="Hansen M."/>
            <person name="Howarth C."/>
            <person name="Imamovic A."/>
            <person name="Ireland A."/>
            <person name="Larimer J."/>
            <person name="McCowan C."/>
            <person name="Murphy C."/>
            <person name="Pearson M."/>
            <person name="Poon T.W."/>
            <person name="Priest M."/>
            <person name="Roberts A."/>
            <person name="Saif S."/>
            <person name="Shea T."/>
            <person name="Sykes S."/>
            <person name="Wortman J."/>
            <person name="Nusbaum C."/>
            <person name="Birren B."/>
        </authorList>
    </citation>
    <scope>NUCLEOTIDE SEQUENCE [LARGE SCALE GENOMIC DNA]</scope>
    <source>
        <strain evidence="2 3">P1569</strain>
    </source>
</reference>